<sequence>MKPTPLKIIVIDHDLTFHEAYKNYFETYRDYSLMGIYGSIQEALKDYDKTQPDIIVSEVSMPDGCGIEGISLFRKKDAQVKIIMLSAQSDLDIVKKAFKNMADGYLTKPVNKNSLFHALNSIKYEGATISNDIAKKIISLFQPKSYASFSERENQIIEYLSQGATYKTIANNLFVTPSTVNFHIQNIYLKLNVNSKSEALKKLREMEQSVAVA</sequence>
<dbReference type="Pfam" id="PF00196">
    <property type="entry name" value="GerE"/>
    <property type="match status" value="1"/>
</dbReference>
<proteinExistence type="predicted"/>
<comment type="caution">
    <text evidence="6">The sequence shown here is derived from an EMBL/GenBank/DDBJ whole genome shotgun (WGS) entry which is preliminary data.</text>
</comment>
<dbReference type="Pfam" id="PF00072">
    <property type="entry name" value="Response_reg"/>
    <property type="match status" value="1"/>
</dbReference>
<protein>
    <submittedName>
        <fullName evidence="6">DNA-binding response regulator</fullName>
    </submittedName>
</protein>
<organism evidence="6 7">
    <name type="scientific">Arenibacter aquaticus</name>
    <dbReference type="NCBI Taxonomy" id="2489054"/>
    <lineage>
        <taxon>Bacteria</taxon>
        <taxon>Pseudomonadati</taxon>
        <taxon>Bacteroidota</taxon>
        <taxon>Flavobacteriia</taxon>
        <taxon>Flavobacteriales</taxon>
        <taxon>Flavobacteriaceae</taxon>
        <taxon>Arenibacter</taxon>
    </lineage>
</organism>
<dbReference type="SUPFAM" id="SSF46894">
    <property type="entry name" value="C-terminal effector domain of the bipartite response regulators"/>
    <property type="match status" value="1"/>
</dbReference>
<dbReference type="InterPro" id="IPR011006">
    <property type="entry name" value="CheY-like_superfamily"/>
</dbReference>
<feature type="domain" description="HTH luxR-type" evidence="4">
    <location>
        <begin position="142"/>
        <end position="207"/>
    </location>
</feature>
<evidence type="ECO:0000259" key="5">
    <source>
        <dbReference type="PROSITE" id="PS50110"/>
    </source>
</evidence>
<name>A0A430JYL7_9FLAO</name>
<dbReference type="InterPro" id="IPR001789">
    <property type="entry name" value="Sig_transdc_resp-reg_receiver"/>
</dbReference>
<reference evidence="6 7" key="1">
    <citation type="submission" date="2018-11" db="EMBL/GenBank/DDBJ databases">
        <title>Arenibacter aquaticus sp.nov., a marine bacterium isolated from surface seawater in the South China Sea.</title>
        <authorList>
            <person name="Guo J."/>
            <person name="Sun J."/>
        </authorList>
    </citation>
    <scope>NUCLEOTIDE SEQUENCE [LARGE SCALE GENOMIC DNA]</scope>
    <source>
        <strain evidence="6 7">GUO666</strain>
    </source>
</reference>
<keyword evidence="1" id="KW-0597">Phosphoprotein</keyword>
<dbReference type="AlphaFoldDB" id="A0A430JYL7"/>
<dbReference type="PANTHER" id="PTHR45566:SF2">
    <property type="entry name" value="NARL SUBFAMILY"/>
    <property type="match status" value="1"/>
</dbReference>
<evidence type="ECO:0000313" key="7">
    <source>
        <dbReference type="Proteomes" id="UP000267585"/>
    </source>
</evidence>
<accession>A0A430JYL7</accession>
<evidence type="ECO:0000256" key="3">
    <source>
        <dbReference type="PROSITE-ProRule" id="PRU00169"/>
    </source>
</evidence>
<dbReference type="SUPFAM" id="SSF52172">
    <property type="entry name" value="CheY-like"/>
    <property type="match status" value="1"/>
</dbReference>
<dbReference type="InterPro" id="IPR016032">
    <property type="entry name" value="Sig_transdc_resp-reg_C-effctor"/>
</dbReference>
<dbReference type="RefSeq" id="WP_126163471.1">
    <property type="nucleotide sequence ID" value="NZ_RQPJ01000021.1"/>
</dbReference>
<dbReference type="EMBL" id="RQPJ01000021">
    <property type="protein sequence ID" value="RTE51786.1"/>
    <property type="molecule type" value="Genomic_DNA"/>
</dbReference>
<dbReference type="InterPro" id="IPR000792">
    <property type="entry name" value="Tscrpt_reg_LuxR_C"/>
</dbReference>
<dbReference type="PROSITE" id="PS00622">
    <property type="entry name" value="HTH_LUXR_1"/>
    <property type="match status" value="1"/>
</dbReference>
<dbReference type="GO" id="GO:0006355">
    <property type="term" value="P:regulation of DNA-templated transcription"/>
    <property type="evidence" value="ECO:0007669"/>
    <property type="project" value="InterPro"/>
</dbReference>
<dbReference type="CDD" id="cd17535">
    <property type="entry name" value="REC_NarL-like"/>
    <property type="match status" value="1"/>
</dbReference>
<evidence type="ECO:0000259" key="4">
    <source>
        <dbReference type="PROSITE" id="PS50043"/>
    </source>
</evidence>
<keyword evidence="7" id="KW-1185">Reference proteome</keyword>
<dbReference type="InterPro" id="IPR058245">
    <property type="entry name" value="NreC/VraR/RcsB-like_REC"/>
</dbReference>
<dbReference type="PROSITE" id="PS50110">
    <property type="entry name" value="RESPONSE_REGULATORY"/>
    <property type="match status" value="1"/>
</dbReference>
<evidence type="ECO:0000256" key="1">
    <source>
        <dbReference type="ARBA" id="ARBA00022553"/>
    </source>
</evidence>
<keyword evidence="2 6" id="KW-0238">DNA-binding</keyword>
<feature type="domain" description="Response regulatory" evidence="5">
    <location>
        <begin position="7"/>
        <end position="123"/>
    </location>
</feature>
<gene>
    <name evidence="6" type="ORF">EHW67_16375</name>
</gene>
<dbReference type="InterPro" id="IPR051015">
    <property type="entry name" value="EvgA-like"/>
</dbReference>
<comment type="caution">
    <text evidence="3">Lacks conserved residue(s) required for the propagation of feature annotation.</text>
</comment>
<dbReference type="Gene3D" id="3.40.50.2300">
    <property type="match status" value="1"/>
</dbReference>
<dbReference type="PROSITE" id="PS50043">
    <property type="entry name" value="HTH_LUXR_2"/>
    <property type="match status" value="1"/>
</dbReference>
<dbReference type="GO" id="GO:0000160">
    <property type="term" value="P:phosphorelay signal transduction system"/>
    <property type="evidence" value="ECO:0007669"/>
    <property type="project" value="InterPro"/>
</dbReference>
<evidence type="ECO:0000313" key="6">
    <source>
        <dbReference type="EMBL" id="RTE51786.1"/>
    </source>
</evidence>
<dbReference type="GO" id="GO:0003677">
    <property type="term" value="F:DNA binding"/>
    <property type="evidence" value="ECO:0007669"/>
    <property type="project" value="UniProtKB-KW"/>
</dbReference>
<dbReference type="PRINTS" id="PR00038">
    <property type="entry name" value="HTHLUXR"/>
</dbReference>
<dbReference type="SMART" id="SM00448">
    <property type="entry name" value="REC"/>
    <property type="match status" value="1"/>
</dbReference>
<dbReference type="OrthoDB" id="9797341at2"/>
<dbReference type="CDD" id="cd06170">
    <property type="entry name" value="LuxR_C_like"/>
    <property type="match status" value="1"/>
</dbReference>
<dbReference type="SMART" id="SM00421">
    <property type="entry name" value="HTH_LUXR"/>
    <property type="match status" value="1"/>
</dbReference>
<dbReference type="Proteomes" id="UP000267585">
    <property type="component" value="Unassembled WGS sequence"/>
</dbReference>
<dbReference type="PANTHER" id="PTHR45566">
    <property type="entry name" value="HTH-TYPE TRANSCRIPTIONAL REGULATOR YHJB-RELATED"/>
    <property type="match status" value="1"/>
</dbReference>
<evidence type="ECO:0000256" key="2">
    <source>
        <dbReference type="ARBA" id="ARBA00023125"/>
    </source>
</evidence>